<protein>
    <recommendedName>
        <fullName evidence="7">DUF86 domain-containing protein</fullName>
    </recommendedName>
</protein>
<keyword evidence="3" id="KW-0378">Hydrolase</keyword>
<proteinExistence type="predicted"/>
<evidence type="ECO:0008006" key="7">
    <source>
        <dbReference type="Google" id="ProtNLM"/>
    </source>
</evidence>
<evidence type="ECO:0000256" key="3">
    <source>
        <dbReference type="ARBA" id="ARBA00022801"/>
    </source>
</evidence>
<keyword evidence="1" id="KW-1277">Toxin-antitoxin system</keyword>
<dbReference type="AlphaFoldDB" id="A0A0M2UUE4"/>
<evidence type="ECO:0000256" key="4">
    <source>
        <dbReference type="SAM" id="Coils"/>
    </source>
</evidence>
<accession>A0A0M2UUE4</accession>
<evidence type="ECO:0000256" key="1">
    <source>
        <dbReference type="ARBA" id="ARBA00022649"/>
    </source>
</evidence>
<dbReference type="EMBL" id="LAQJ01000169">
    <property type="protein sequence ID" value="KKO19673.1"/>
    <property type="molecule type" value="Genomic_DNA"/>
</dbReference>
<dbReference type="Pfam" id="PF01934">
    <property type="entry name" value="HepT-like"/>
    <property type="match status" value="1"/>
</dbReference>
<gene>
    <name evidence="5" type="ORF">BROFUL_01605</name>
</gene>
<sequence>MIIAQRNVIVHEYGEIKQDRIWALAENRIPELVELIKPLLPSLGYLPTEKELKDELEREKRMLETEFKLLKSKGKK</sequence>
<keyword evidence="2" id="KW-0540">Nuclease</keyword>
<name>A0A0M2UUE4_9BACT</name>
<keyword evidence="6" id="KW-1185">Reference proteome</keyword>
<dbReference type="Proteomes" id="UP000034954">
    <property type="component" value="Unassembled WGS sequence"/>
</dbReference>
<evidence type="ECO:0000313" key="6">
    <source>
        <dbReference type="Proteomes" id="UP000034954"/>
    </source>
</evidence>
<evidence type="ECO:0000313" key="5">
    <source>
        <dbReference type="EMBL" id="KKO19673.1"/>
    </source>
</evidence>
<feature type="coiled-coil region" evidence="4">
    <location>
        <begin position="46"/>
        <end position="73"/>
    </location>
</feature>
<dbReference type="GO" id="GO:0110001">
    <property type="term" value="C:toxin-antitoxin complex"/>
    <property type="evidence" value="ECO:0007669"/>
    <property type="project" value="InterPro"/>
</dbReference>
<organism evidence="5 6">
    <name type="scientific">Candidatus Brocadia fulgida</name>
    <dbReference type="NCBI Taxonomy" id="380242"/>
    <lineage>
        <taxon>Bacteria</taxon>
        <taxon>Pseudomonadati</taxon>
        <taxon>Planctomycetota</taxon>
        <taxon>Candidatus Brocadiia</taxon>
        <taxon>Candidatus Brocadiales</taxon>
        <taxon>Candidatus Brocadiaceae</taxon>
        <taxon>Candidatus Brocadia</taxon>
    </lineage>
</organism>
<dbReference type="InterPro" id="IPR008201">
    <property type="entry name" value="HepT-like"/>
</dbReference>
<dbReference type="GO" id="GO:0004540">
    <property type="term" value="F:RNA nuclease activity"/>
    <property type="evidence" value="ECO:0007669"/>
    <property type="project" value="InterPro"/>
</dbReference>
<dbReference type="GO" id="GO:0016787">
    <property type="term" value="F:hydrolase activity"/>
    <property type="evidence" value="ECO:0007669"/>
    <property type="project" value="UniProtKB-KW"/>
</dbReference>
<keyword evidence="4" id="KW-0175">Coiled coil</keyword>
<evidence type="ECO:0000256" key="2">
    <source>
        <dbReference type="ARBA" id="ARBA00022722"/>
    </source>
</evidence>
<reference evidence="5 6" key="1">
    <citation type="journal article" date="2013" name="BMC Microbiol.">
        <title>Identification of the type II cytochrome c maturation pathway in anammox bacteria by comparative genomics.</title>
        <authorList>
            <person name="Ferousi C."/>
            <person name="Speth D.R."/>
            <person name="Reimann J."/>
            <person name="Op den Camp H.J."/>
            <person name="Allen J.W."/>
            <person name="Keltjens J.T."/>
            <person name="Jetten M.S."/>
        </authorList>
    </citation>
    <scope>NUCLEOTIDE SEQUENCE [LARGE SCALE GENOMIC DNA]</scope>
    <source>
        <strain evidence="5">RU1</strain>
    </source>
</reference>
<comment type="caution">
    <text evidence="5">The sequence shown here is derived from an EMBL/GenBank/DDBJ whole genome shotgun (WGS) entry which is preliminary data.</text>
</comment>